<dbReference type="SUPFAM" id="SSF56672">
    <property type="entry name" value="DNA/RNA polymerases"/>
    <property type="match status" value="1"/>
</dbReference>
<dbReference type="PANTHER" id="PTHR37984">
    <property type="entry name" value="PROTEIN CBG26694"/>
    <property type="match status" value="1"/>
</dbReference>
<keyword evidence="2" id="KW-0548">Nucleotidyltransferase</keyword>
<dbReference type="GO" id="GO:0016787">
    <property type="term" value="F:hydrolase activity"/>
    <property type="evidence" value="ECO:0007669"/>
    <property type="project" value="UniProtKB-KW"/>
</dbReference>
<dbReference type="Pfam" id="PF17921">
    <property type="entry name" value="Integrase_H2C2"/>
    <property type="match status" value="1"/>
</dbReference>
<name>A0A438IVY8_VITVI</name>
<dbReference type="PANTHER" id="PTHR37984:SF5">
    <property type="entry name" value="PROTEIN NYNRIN-LIKE"/>
    <property type="match status" value="1"/>
</dbReference>
<keyword evidence="6" id="KW-0695">RNA-directed DNA polymerase</keyword>
<dbReference type="InterPro" id="IPR050951">
    <property type="entry name" value="Retrovirus_Pol_polyprotein"/>
</dbReference>
<protein>
    <submittedName>
        <fullName evidence="9">Retrovirus-related Pol polyprotein from transposon 17.6</fullName>
    </submittedName>
</protein>
<feature type="domain" description="Integrase zinc-binding" evidence="8">
    <location>
        <begin position="333"/>
        <end position="388"/>
    </location>
</feature>
<dbReference type="GO" id="GO:0003964">
    <property type="term" value="F:RNA-directed DNA polymerase activity"/>
    <property type="evidence" value="ECO:0007669"/>
    <property type="project" value="UniProtKB-KW"/>
</dbReference>
<gene>
    <name evidence="9" type="primary">pol_1786</name>
    <name evidence="9" type="ORF">CK203_026510</name>
</gene>
<evidence type="ECO:0000256" key="5">
    <source>
        <dbReference type="ARBA" id="ARBA00022801"/>
    </source>
</evidence>
<evidence type="ECO:0000256" key="4">
    <source>
        <dbReference type="ARBA" id="ARBA00022759"/>
    </source>
</evidence>
<dbReference type="FunFam" id="3.30.70.270:FF:000020">
    <property type="entry name" value="Transposon Tf2-6 polyprotein-like Protein"/>
    <property type="match status" value="1"/>
</dbReference>
<evidence type="ECO:0000256" key="3">
    <source>
        <dbReference type="ARBA" id="ARBA00022722"/>
    </source>
</evidence>
<dbReference type="Gene3D" id="3.30.70.270">
    <property type="match status" value="1"/>
</dbReference>
<evidence type="ECO:0000313" key="10">
    <source>
        <dbReference type="Proteomes" id="UP000288805"/>
    </source>
</evidence>
<keyword evidence="4" id="KW-0255">Endonuclease</keyword>
<evidence type="ECO:0000259" key="7">
    <source>
        <dbReference type="Pfam" id="PF17917"/>
    </source>
</evidence>
<feature type="domain" description="Reverse transcriptase RNase H-like" evidence="7">
    <location>
        <begin position="220"/>
        <end position="269"/>
    </location>
</feature>
<dbReference type="InterPro" id="IPR041373">
    <property type="entry name" value="RT_RNaseH"/>
</dbReference>
<dbReference type="AlphaFoldDB" id="A0A438IVY8"/>
<accession>A0A438IVY8</accession>
<keyword evidence="5" id="KW-0378">Hydrolase</keyword>
<proteinExistence type="predicted"/>
<dbReference type="Gene3D" id="1.10.340.70">
    <property type="match status" value="1"/>
</dbReference>
<dbReference type="EMBL" id="QGNW01000079">
    <property type="protein sequence ID" value="RVX00911.1"/>
    <property type="molecule type" value="Genomic_DNA"/>
</dbReference>
<keyword evidence="3" id="KW-0540">Nuclease</keyword>
<dbReference type="InterPro" id="IPR043502">
    <property type="entry name" value="DNA/RNA_pol_sf"/>
</dbReference>
<evidence type="ECO:0000256" key="6">
    <source>
        <dbReference type="ARBA" id="ARBA00022918"/>
    </source>
</evidence>
<dbReference type="Proteomes" id="UP000288805">
    <property type="component" value="Unassembled WGS sequence"/>
</dbReference>
<sequence length="406" mass="47381">MTVDLVLLDLQDFDVILWIDWLASYHASVDCFRKRVTFSIPGQLDFSCGRKHVDKPLHMILALRASSLLRKGCQGFLAYVVNEENDLKLENIPIIWNYPDVFPDDLPGLPLERHMVTKDGISVDLRKVDVVSNWRRPNTVTEIRSFLELTGYYRRFIERFSKIALPLTRLTQKGVKFEWSNDCEHSFQELKNILVTTPILTIPSGSRGFVVYSDVSRQAVVVFALKIWRRFLFGETCERFTDHKNLKYLFSQNELNMRHKRWIELLKDYDCIIQYHPGKANAAVGALSRKSVGSLAAIRVNFRVQPNLVGRIKTLEKNDMQLVQLMEEVKKGNLRRELLEEAHCSKFGIHLGGTKMYRDLKQNYWWPGMKRDIARFVAQYLVRQQVKAEHQRPLGSLQPLFIPEWK</sequence>
<evidence type="ECO:0000313" key="9">
    <source>
        <dbReference type="EMBL" id="RVX00911.1"/>
    </source>
</evidence>
<dbReference type="Pfam" id="PF08284">
    <property type="entry name" value="RVP_2"/>
    <property type="match status" value="1"/>
</dbReference>
<evidence type="ECO:0000256" key="2">
    <source>
        <dbReference type="ARBA" id="ARBA00022695"/>
    </source>
</evidence>
<reference evidence="9 10" key="1">
    <citation type="journal article" date="2018" name="PLoS Genet.">
        <title>Population sequencing reveals clonal diversity and ancestral inbreeding in the grapevine cultivar Chardonnay.</title>
        <authorList>
            <person name="Roach M.J."/>
            <person name="Johnson D.L."/>
            <person name="Bohlmann J."/>
            <person name="van Vuuren H.J."/>
            <person name="Jones S.J."/>
            <person name="Pretorius I.S."/>
            <person name="Schmidt S.A."/>
            <person name="Borneman A.R."/>
        </authorList>
    </citation>
    <scope>NUCLEOTIDE SEQUENCE [LARGE SCALE GENOMIC DNA]</scope>
    <source>
        <strain evidence="10">cv. Chardonnay</strain>
        <tissue evidence="9">Leaf</tissue>
    </source>
</reference>
<dbReference type="GO" id="GO:0004519">
    <property type="term" value="F:endonuclease activity"/>
    <property type="evidence" value="ECO:0007669"/>
    <property type="project" value="UniProtKB-KW"/>
</dbReference>
<dbReference type="InterPro" id="IPR041588">
    <property type="entry name" value="Integrase_H2C2"/>
</dbReference>
<evidence type="ECO:0000259" key="8">
    <source>
        <dbReference type="Pfam" id="PF17921"/>
    </source>
</evidence>
<keyword evidence="1" id="KW-0808">Transferase</keyword>
<organism evidence="9 10">
    <name type="scientific">Vitis vinifera</name>
    <name type="common">Grape</name>
    <dbReference type="NCBI Taxonomy" id="29760"/>
    <lineage>
        <taxon>Eukaryota</taxon>
        <taxon>Viridiplantae</taxon>
        <taxon>Streptophyta</taxon>
        <taxon>Embryophyta</taxon>
        <taxon>Tracheophyta</taxon>
        <taxon>Spermatophyta</taxon>
        <taxon>Magnoliopsida</taxon>
        <taxon>eudicotyledons</taxon>
        <taxon>Gunneridae</taxon>
        <taxon>Pentapetalae</taxon>
        <taxon>rosids</taxon>
        <taxon>Vitales</taxon>
        <taxon>Vitaceae</taxon>
        <taxon>Viteae</taxon>
        <taxon>Vitis</taxon>
    </lineage>
</organism>
<dbReference type="InterPro" id="IPR043128">
    <property type="entry name" value="Rev_trsase/Diguanyl_cyclase"/>
</dbReference>
<dbReference type="Pfam" id="PF17917">
    <property type="entry name" value="RT_RNaseH"/>
    <property type="match status" value="1"/>
</dbReference>
<comment type="caution">
    <text evidence="9">The sequence shown here is derived from an EMBL/GenBank/DDBJ whole genome shotgun (WGS) entry which is preliminary data.</text>
</comment>
<evidence type="ECO:0000256" key="1">
    <source>
        <dbReference type="ARBA" id="ARBA00022679"/>
    </source>
</evidence>